<dbReference type="GO" id="GO:0005634">
    <property type="term" value="C:nucleus"/>
    <property type="evidence" value="ECO:0007669"/>
    <property type="project" value="UniProtKB-SubCell"/>
</dbReference>
<dbReference type="SUPFAM" id="SSF46785">
    <property type="entry name" value="Winged helix' DNA-binding domain"/>
    <property type="match status" value="1"/>
</dbReference>
<keyword evidence="3 7" id="KW-0805">Transcription regulation</keyword>
<evidence type="ECO:0000256" key="7">
    <source>
        <dbReference type="RuleBase" id="RU003796"/>
    </source>
</evidence>
<accession>A0A1W0E2H2</accession>
<dbReference type="VEuPathDB" id="MicrosporidiaDB:EHP00_344"/>
<dbReference type="InterPro" id="IPR037241">
    <property type="entry name" value="E2F-DP_heterodim"/>
</dbReference>
<evidence type="ECO:0000256" key="6">
    <source>
        <dbReference type="ARBA" id="ARBA00023242"/>
    </source>
</evidence>
<evidence type="ECO:0000259" key="8">
    <source>
        <dbReference type="SMART" id="SM01138"/>
    </source>
</evidence>
<dbReference type="Gene3D" id="1.20.140.80">
    <property type="entry name" value="Transcription factor DP"/>
    <property type="match status" value="1"/>
</dbReference>
<dbReference type="Pfam" id="PF08781">
    <property type="entry name" value="DP"/>
    <property type="match status" value="1"/>
</dbReference>
<protein>
    <submittedName>
        <fullName evidence="10">Dp</fullName>
    </submittedName>
</protein>
<name>A0A1W0E2H2_9MICR</name>
<evidence type="ECO:0000256" key="3">
    <source>
        <dbReference type="ARBA" id="ARBA00023015"/>
    </source>
</evidence>
<dbReference type="EMBL" id="MNPJ01000035">
    <property type="protein sequence ID" value="OQS53428.1"/>
    <property type="molecule type" value="Genomic_DNA"/>
</dbReference>
<keyword evidence="11" id="KW-1185">Reference proteome</keyword>
<dbReference type="OrthoDB" id="552115at2759"/>
<comment type="subcellular location">
    <subcellularLocation>
        <location evidence="1 7">Nucleus</location>
    </subcellularLocation>
</comment>
<comment type="caution">
    <text evidence="10">The sequence shown here is derived from an EMBL/GenBank/DDBJ whole genome shotgun (WGS) entry which is preliminary data.</text>
</comment>
<reference evidence="10 11" key="1">
    <citation type="journal article" date="2017" name="Environ. Microbiol.">
        <title>Decay of the glycolytic pathway and adaptation to intranuclear parasitism within Enterocytozoonidae microsporidia.</title>
        <authorList>
            <person name="Wiredu Boakye D."/>
            <person name="Jaroenlak P."/>
            <person name="Prachumwat A."/>
            <person name="Williams T.A."/>
            <person name="Bateman K.S."/>
            <person name="Itsathitphaisarn O."/>
            <person name="Sritunyalucksana K."/>
            <person name="Paszkiewicz K.H."/>
            <person name="Moore K.A."/>
            <person name="Stentiford G.D."/>
            <person name="Williams B.A."/>
        </authorList>
    </citation>
    <scope>NUCLEOTIDE SEQUENCE [LARGE SCALE GENOMIC DNA]</scope>
    <source>
        <strain evidence="10 11">TH1</strain>
    </source>
</reference>
<evidence type="ECO:0000256" key="2">
    <source>
        <dbReference type="ARBA" id="ARBA00010940"/>
    </source>
</evidence>
<evidence type="ECO:0000256" key="5">
    <source>
        <dbReference type="ARBA" id="ARBA00023163"/>
    </source>
</evidence>
<keyword evidence="6 7" id="KW-0539">Nucleus</keyword>
<dbReference type="SUPFAM" id="SSF144074">
    <property type="entry name" value="E2F-DP heterodimerization region"/>
    <property type="match status" value="1"/>
</dbReference>
<dbReference type="AlphaFoldDB" id="A0A1W0E2H2"/>
<keyword evidence="4 7" id="KW-0238">DNA-binding</keyword>
<dbReference type="InterPro" id="IPR003316">
    <property type="entry name" value="E2F_WHTH_DNA-bd_dom"/>
</dbReference>
<dbReference type="STRING" id="646526.A0A1W0E2H2"/>
<organism evidence="10 11">
    <name type="scientific">Ecytonucleospora hepatopenaei</name>
    <dbReference type="NCBI Taxonomy" id="646526"/>
    <lineage>
        <taxon>Eukaryota</taxon>
        <taxon>Fungi</taxon>
        <taxon>Fungi incertae sedis</taxon>
        <taxon>Microsporidia</taxon>
        <taxon>Enterocytozoonidae</taxon>
        <taxon>Ecytonucleospora</taxon>
    </lineage>
</organism>
<keyword evidence="5 7" id="KW-0804">Transcription</keyword>
<dbReference type="GO" id="GO:0051726">
    <property type="term" value="P:regulation of cell cycle"/>
    <property type="evidence" value="ECO:0007669"/>
    <property type="project" value="InterPro"/>
</dbReference>
<dbReference type="PANTHER" id="PTHR12548:SF9">
    <property type="entry name" value="TRANSCRIPTION FACTOR DP"/>
    <property type="match status" value="1"/>
</dbReference>
<evidence type="ECO:0000313" key="10">
    <source>
        <dbReference type="EMBL" id="OQS53428.1"/>
    </source>
</evidence>
<proteinExistence type="inferred from homology"/>
<dbReference type="Pfam" id="PF02319">
    <property type="entry name" value="WHD_E2F_TDP"/>
    <property type="match status" value="1"/>
</dbReference>
<evidence type="ECO:0000256" key="4">
    <source>
        <dbReference type="ARBA" id="ARBA00023125"/>
    </source>
</evidence>
<evidence type="ECO:0000259" key="9">
    <source>
        <dbReference type="SMART" id="SM01372"/>
    </source>
</evidence>
<dbReference type="GO" id="GO:0000977">
    <property type="term" value="F:RNA polymerase II transcription regulatory region sequence-specific DNA binding"/>
    <property type="evidence" value="ECO:0007669"/>
    <property type="project" value="TreeGrafter"/>
</dbReference>
<evidence type="ECO:0000256" key="1">
    <source>
        <dbReference type="ARBA" id="ARBA00004123"/>
    </source>
</evidence>
<dbReference type="GO" id="GO:0005667">
    <property type="term" value="C:transcription regulator complex"/>
    <property type="evidence" value="ECO:0007669"/>
    <property type="project" value="InterPro"/>
</dbReference>
<dbReference type="InterPro" id="IPR038168">
    <property type="entry name" value="TF_DP_C_sf"/>
</dbReference>
<feature type="domain" description="Transcription factor DP C-terminal" evidence="8">
    <location>
        <begin position="66"/>
        <end position="174"/>
    </location>
</feature>
<gene>
    <name evidence="10" type="primary">Dp</name>
    <name evidence="10" type="ORF">EHP00_344</name>
</gene>
<dbReference type="Proteomes" id="UP000192758">
    <property type="component" value="Unassembled WGS sequence"/>
</dbReference>
<comment type="similarity">
    <text evidence="2 7">Belongs to the E2F/DP family.</text>
</comment>
<dbReference type="SMART" id="SM01372">
    <property type="entry name" value="E2F_TDP"/>
    <property type="match status" value="1"/>
</dbReference>
<dbReference type="InterPro" id="IPR015648">
    <property type="entry name" value="Transcrpt_fac_DP"/>
</dbReference>
<evidence type="ECO:0000313" key="11">
    <source>
        <dbReference type="Proteomes" id="UP000192758"/>
    </source>
</evidence>
<dbReference type="PANTHER" id="PTHR12548">
    <property type="entry name" value="TRANSCRIPTION FACTOR DP"/>
    <property type="match status" value="1"/>
</dbReference>
<dbReference type="GO" id="GO:0000981">
    <property type="term" value="F:DNA-binding transcription factor activity, RNA polymerase II-specific"/>
    <property type="evidence" value="ECO:0007669"/>
    <property type="project" value="TreeGrafter"/>
</dbReference>
<dbReference type="InterPro" id="IPR014889">
    <property type="entry name" value="Transc_factor_DP_C"/>
</dbReference>
<dbReference type="SMART" id="SM01138">
    <property type="entry name" value="DP"/>
    <property type="match status" value="1"/>
</dbReference>
<feature type="domain" description="E2F/DP family winged-helix DNA-binding" evidence="9">
    <location>
        <begin position="8"/>
        <end position="76"/>
    </location>
</feature>
<dbReference type="InterPro" id="IPR036390">
    <property type="entry name" value="WH_DNA-bd_sf"/>
</dbReference>
<sequence>MSDSSSSTSNTGLKYITNRVFEILKEKGPITYTEIQSQLHTKTAETKTRRIYDVLNVLRAVNIIGKRGKEYYVLDSKDDIIKKIEERDKLRKMIDSFDFLTSKNKTSLPSPEQEKLYLPFMVISVDSDSKVHCDTNEENDFYTFQSEKPLTIIEDLEVLTYLQENENEKKIRKMEFLNNFIL</sequence>